<gene>
    <name evidence="1" type="ORF">SAMN02745191_1091</name>
</gene>
<proteinExistence type="predicted"/>
<dbReference type="InterPro" id="IPR014718">
    <property type="entry name" value="GH-type_carb-bd"/>
</dbReference>
<sequence>MVRVENDKAILEVGTKGAEITSFKMKDTEIEYMWQGNSEFWAGRNPILFPMVSNTWNKKQIINGKEYFMGNHGLARSAEFEVENVTEYTITMVLKQNEETLKLYPFDFTLRVIYTLCDTKVHIRYQIENHSKETMPFSFGLHPAFNCPLTEGEKFEDYHLEFSNEEVLNGLLGPFSLNNDKKIPCDYSLFESNPTICFEYPQSSSVKLTNGKHGVIVDLVGYRWLAFWTKQNAPFMCIEPWHGHGDYSENDLPFDKREGTINLAPNHHYETAYCIEIY</sequence>
<dbReference type="GO" id="GO:0005975">
    <property type="term" value="P:carbohydrate metabolic process"/>
    <property type="evidence" value="ECO:0007669"/>
    <property type="project" value="InterPro"/>
</dbReference>
<dbReference type="CDD" id="cd09024">
    <property type="entry name" value="Aldose_epim_lacX"/>
    <property type="match status" value="1"/>
</dbReference>
<dbReference type="InterPro" id="IPR037481">
    <property type="entry name" value="LacX"/>
</dbReference>
<dbReference type="Proteomes" id="UP000243297">
    <property type="component" value="Unassembled WGS sequence"/>
</dbReference>
<accession>A0A1T4LXU8</accession>
<dbReference type="InterPro" id="IPR008183">
    <property type="entry name" value="Aldose_1/G6P_1-epimerase"/>
</dbReference>
<dbReference type="PANTHER" id="PTHR11122:SF13">
    <property type="entry name" value="GLUCOSE-6-PHOSPHATE 1-EPIMERASE"/>
    <property type="match status" value="1"/>
</dbReference>
<dbReference type="GO" id="GO:0016853">
    <property type="term" value="F:isomerase activity"/>
    <property type="evidence" value="ECO:0007669"/>
    <property type="project" value="InterPro"/>
</dbReference>
<dbReference type="AlphaFoldDB" id="A0A1T4LXU8"/>
<dbReference type="OrthoDB" id="9795355at2"/>
<evidence type="ECO:0000313" key="1">
    <source>
        <dbReference type="EMBL" id="SJZ59461.1"/>
    </source>
</evidence>
<evidence type="ECO:0000313" key="2">
    <source>
        <dbReference type="Proteomes" id="UP000243297"/>
    </source>
</evidence>
<name>A0A1T4LXU8_9FIRM</name>
<dbReference type="InterPro" id="IPR011013">
    <property type="entry name" value="Gal_mutarotase_sf_dom"/>
</dbReference>
<dbReference type="Pfam" id="PF01263">
    <property type="entry name" value="Aldose_epim"/>
    <property type="match status" value="1"/>
</dbReference>
<dbReference type="EMBL" id="FUWY01000002">
    <property type="protein sequence ID" value="SJZ59461.1"/>
    <property type="molecule type" value="Genomic_DNA"/>
</dbReference>
<protein>
    <submittedName>
        <fullName evidence="1">Galactose mutarotase</fullName>
    </submittedName>
</protein>
<organism evidence="1 2">
    <name type="scientific">Anaerorhabdus furcosa</name>
    <dbReference type="NCBI Taxonomy" id="118967"/>
    <lineage>
        <taxon>Bacteria</taxon>
        <taxon>Bacillati</taxon>
        <taxon>Bacillota</taxon>
        <taxon>Erysipelotrichia</taxon>
        <taxon>Erysipelotrichales</taxon>
        <taxon>Erysipelotrichaceae</taxon>
        <taxon>Anaerorhabdus</taxon>
    </lineage>
</organism>
<dbReference type="GO" id="GO:0030246">
    <property type="term" value="F:carbohydrate binding"/>
    <property type="evidence" value="ECO:0007669"/>
    <property type="project" value="InterPro"/>
</dbReference>
<keyword evidence="2" id="KW-1185">Reference proteome</keyword>
<reference evidence="2" key="1">
    <citation type="submission" date="2017-02" db="EMBL/GenBank/DDBJ databases">
        <authorList>
            <person name="Varghese N."/>
            <person name="Submissions S."/>
        </authorList>
    </citation>
    <scope>NUCLEOTIDE SEQUENCE [LARGE SCALE GENOMIC DNA]</scope>
    <source>
        <strain evidence="2">ATCC 25662</strain>
    </source>
</reference>
<dbReference type="PANTHER" id="PTHR11122">
    <property type="entry name" value="APOSPORY-ASSOCIATED PROTEIN C-RELATED"/>
    <property type="match status" value="1"/>
</dbReference>
<dbReference type="STRING" id="118967.SAMN02745191_1091"/>
<dbReference type="RefSeq" id="WP_078711513.1">
    <property type="nucleotide sequence ID" value="NZ_FUWY01000002.1"/>
</dbReference>
<dbReference type="Gene3D" id="2.70.98.10">
    <property type="match status" value="1"/>
</dbReference>
<dbReference type="SUPFAM" id="SSF74650">
    <property type="entry name" value="Galactose mutarotase-like"/>
    <property type="match status" value="1"/>
</dbReference>